<dbReference type="InterPro" id="IPR036691">
    <property type="entry name" value="Endo/exonu/phosph_ase_sf"/>
</dbReference>
<gene>
    <name evidence="2" type="ORF">PVAP13_4NG172711</name>
</gene>
<comment type="caution">
    <text evidence="2">The sequence shown here is derived from an EMBL/GenBank/DDBJ whole genome shotgun (WGS) entry which is preliminary data.</text>
</comment>
<feature type="region of interest" description="Disordered" evidence="1">
    <location>
        <begin position="1"/>
        <end position="38"/>
    </location>
</feature>
<keyword evidence="3" id="KW-1185">Reference proteome</keyword>
<feature type="non-terminal residue" evidence="2">
    <location>
        <position position="231"/>
    </location>
</feature>
<proteinExistence type="predicted"/>
<evidence type="ECO:0000313" key="2">
    <source>
        <dbReference type="EMBL" id="KAG2606474.1"/>
    </source>
</evidence>
<dbReference type="SUPFAM" id="SSF56219">
    <property type="entry name" value="DNase I-like"/>
    <property type="match status" value="1"/>
</dbReference>
<evidence type="ECO:0000313" key="3">
    <source>
        <dbReference type="Proteomes" id="UP000823388"/>
    </source>
</evidence>
<evidence type="ECO:0000256" key="1">
    <source>
        <dbReference type="SAM" id="MobiDB-lite"/>
    </source>
</evidence>
<sequence>MDMKPIRNSLGCNPLSDAPHRNPGVVLNGQGPGRHPTNGASYHDLGTMISEQGSSRHLSGALHLRPDVVINEQGSSHFPRRVRRVRKLAESTRIRIELVDVAIRRRVNILCVQKTKWKGQKAKEVEGFGFKLWYTGAASGKNGVGILIDRSLKDGVIDVRRRGDRIILVRKVVGDSAVNVISAYAPQVGLNLDSMASTVPVNEKLLIGGDLNDHVGATNVGFERVHWGFWY</sequence>
<reference evidence="2" key="1">
    <citation type="submission" date="2020-05" db="EMBL/GenBank/DDBJ databases">
        <title>WGS assembly of Panicum virgatum.</title>
        <authorList>
            <person name="Lovell J.T."/>
            <person name="Jenkins J."/>
            <person name="Shu S."/>
            <person name="Juenger T.E."/>
            <person name="Schmutz J."/>
        </authorList>
    </citation>
    <scope>NUCLEOTIDE SEQUENCE</scope>
    <source>
        <strain evidence="2">AP13</strain>
    </source>
</reference>
<dbReference type="AlphaFoldDB" id="A0A8T0TBI3"/>
<dbReference type="Proteomes" id="UP000823388">
    <property type="component" value="Chromosome 4N"/>
</dbReference>
<accession>A0A8T0TBI3</accession>
<organism evidence="2 3">
    <name type="scientific">Panicum virgatum</name>
    <name type="common">Blackwell switchgrass</name>
    <dbReference type="NCBI Taxonomy" id="38727"/>
    <lineage>
        <taxon>Eukaryota</taxon>
        <taxon>Viridiplantae</taxon>
        <taxon>Streptophyta</taxon>
        <taxon>Embryophyta</taxon>
        <taxon>Tracheophyta</taxon>
        <taxon>Spermatophyta</taxon>
        <taxon>Magnoliopsida</taxon>
        <taxon>Liliopsida</taxon>
        <taxon>Poales</taxon>
        <taxon>Poaceae</taxon>
        <taxon>PACMAD clade</taxon>
        <taxon>Panicoideae</taxon>
        <taxon>Panicodae</taxon>
        <taxon>Paniceae</taxon>
        <taxon>Panicinae</taxon>
        <taxon>Panicum</taxon>
        <taxon>Panicum sect. Hiantes</taxon>
    </lineage>
</organism>
<name>A0A8T0TBI3_PANVG</name>
<dbReference type="Gene3D" id="3.60.10.10">
    <property type="entry name" value="Endonuclease/exonuclease/phosphatase"/>
    <property type="match status" value="1"/>
</dbReference>
<dbReference type="EMBL" id="CM029044">
    <property type="protein sequence ID" value="KAG2606474.1"/>
    <property type="molecule type" value="Genomic_DNA"/>
</dbReference>
<evidence type="ECO:0008006" key="4">
    <source>
        <dbReference type="Google" id="ProtNLM"/>
    </source>
</evidence>
<protein>
    <recommendedName>
        <fullName evidence="4">Endonuclease/exonuclease/phosphatase domain-containing protein</fullName>
    </recommendedName>
</protein>